<reference evidence="4" key="2">
    <citation type="journal article" date="2018" name="Nat. Microbiol.">
        <title>Leveraging single-cell genomics to expand the fungal tree of life.</title>
        <authorList>
            <person name="Ahrendt S.R."/>
            <person name="Quandt C.A."/>
            <person name="Ciobanu D."/>
            <person name="Clum A."/>
            <person name="Salamov A."/>
            <person name="Andreopoulos B."/>
            <person name="Cheng J.F."/>
            <person name="Woyke T."/>
            <person name="Pelin A."/>
            <person name="Henrissat B."/>
            <person name="Reynolds N.K."/>
            <person name="Benny G.L."/>
            <person name="Smith M.E."/>
            <person name="James T.Y."/>
            <person name="Grigoriev I.V."/>
        </authorList>
    </citation>
    <scope>NUCLEOTIDE SEQUENCE [LARGE SCALE GENOMIC DNA]</scope>
    <source>
        <strain evidence="4">CSF55</strain>
    </source>
</reference>
<protein>
    <submittedName>
        <fullName evidence="1">Uncharacterized protein</fullName>
    </submittedName>
</protein>
<evidence type="ECO:0000313" key="3">
    <source>
        <dbReference type="Proteomes" id="UP000030755"/>
    </source>
</evidence>
<accession>A0A075B1J8</accession>
<gene>
    <name evidence="1" type="ORF">O9G_002976</name>
    <name evidence="2" type="ORF">ROZALSC1DRAFT_26562</name>
</gene>
<dbReference type="EMBL" id="KE560931">
    <property type="protein sequence ID" value="EPZ34658.1"/>
    <property type="molecule type" value="Genomic_DNA"/>
</dbReference>
<evidence type="ECO:0000313" key="4">
    <source>
        <dbReference type="Proteomes" id="UP000281549"/>
    </source>
</evidence>
<sequence length="97" mass="10556">MDPLSATIWDYLGMVNVELKGISSPLVMRIAPNQPNVLGLDAVFRFGIVIDPVKGSYMSRMGITDEDLIPVDDLPDPNVAYYNLLKAGNANAAIHLL</sequence>
<name>A0A075B1J8_ROZAC</name>
<keyword evidence="3" id="KW-1185">Reference proteome</keyword>
<evidence type="ECO:0000313" key="1">
    <source>
        <dbReference type="EMBL" id="EPZ34658.1"/>
    </source>
</evidence>
<dbReference type="AlphaFoldDB" id="A0A075B1J8"/>
<organism evidence="1 3">
    <name type="scientific">Rozella allomycis (strain CSF55)</name>
    <dbReference type="NCBI Taxonomy" id="988480"/>
    <lineage>
        <taxon>Eukaryota</taxon>
        <taxon>Fungi</taxon>
        <taxon>Fungi incertae sedis</taxon>
        <taxon>Cryptomycota</taxon>
        <taxon>Cryptomycota incertae sedis</taxon>
        <taxon>Rozella</taxon>
    </lineage>
</organism>
<evidence type="ECO:0000313" key="2">
    <source>
        <dbReference type="EMBL" id="RKP22049.1"/>
    </source>
</evidence>
<proteinExistence type="predicted"/>
<dbReference type="Proteomes" id="UP000030755">
    <property type="component" value="Unassembled WGS sequence"/>
</dbReference>
<reference evidence="2" key="3">
    <citation type="submission" date="2018-08" db="EMBL/GenBank/DDBJ databases">
        <title>Leveraging single-cell genomics to expand the Fungal Tree of Life.</title>
        <authorList>
            <consortium name="DOE Joint Genome Institute"/>
            <person name="Ahrendt S.R."/>
            <person name="Quandt C.A."/>
            <person name="Ciobanu D."/>
            <person name="Clum A."/>
            <person name="Salamov A."/>
            <person name="Andreopoulos B."/>
            <person name="Cheng J.-F."/>
            <person name="Woyke T."/>
            <person name="Pelin A."/>
            <person name="Henrissat B."/>
            <person name="Reynolds N."/>
            <person name="Benny G.L."/>
            <person name="Smith M.E."/>
            <person name="James T.Y."/>
            <person name="Grigoriev I.V."/>
        </authorList>
    </citation>
    <scope>NUCLEOTIDE SEQUENCE</scope>
    <source>
        <strain evidence="2">CSF55</strain>
    </source>
</reference>
<dbReference type="Proteomes" id="UP000281549">
    <property type="component" value="Unassembled WGS sequence"/>
</dbReference>
<reference evidence="1 3" key="1">
    <citation type="journal article" date="2013" name="Curr. Biol.">
        <title>Shared signatures of parasitism and phylogenomics unite Cryptomycota and microsporidia.</title>
        <authorList>
            <person name="James T.Y."/>
            <person name="Pelin A."/>
            <person name="Bonen L."/>
            <person name="Ahrendt S."/>
            <person name="Sain D."/>
            <person name="Corradi N."/>
            <person name="Stajich J.E."/>
        </authorList>
    </citation>
    <scope>NUCLEOTIDE SEQUENCE [LARGE SCALE GENOMIC DNA]</scope>
    <source>
        <strain evidence="1">CSF55</strain>
        <strain evidence="1">CSF55</strain>
    </source>
</reference>
<dbReference type="EMBL" id="ML004912">
    <property type="protein sequence ID" value="RKP22049.1"/>
    <property type="molecule type" value="Genomic_DNA"/>
</dbReference>
<dbReference type="OrthoDB" id="10248508at2759"/>
<dbReference type="HOGENOM" id="CLU_2347876_0_0_1"/>